<dbReference type="PROSITE" id="PS51898">
    <property type="entry name" value="TYR_RECOMBINASE"/>
    <property type="match status" value="1"/>
</dbReference>
<sequence length="393" mass="43357">MSSLRIGTRRDGSTYTQILFREFDPAKGRKVQSSLSFDEHADAVRWQKILDQVGPEQTRKMLAVEDTERAKDVVTLATFAPTYIAGRTGVEKATRDRYTSYLENDMGALADLPLEALCAASADENSPVQDWVNDMEADGASGKTIANKHGFLSGCLKAAVKRRLIPFNPCEDTKLPPRHYEPCFLEPEEFDLLYDAVPKRWRPMVLFLVTTGVRYSEATALHVRDFGAAVLDSNGEPESYTCRVARAWKYTGTAEKRLGGPKSKRGIRTINVPAETVAKLGLENRAAGELLFPTQNGGRISSQLFHNKCWRTAVEKLAAEVGKRPRPHDLRHTCASWMINNGAELTDVQGHLGHESITTTVGVYGHLDRRSGKRASTAISKALVRTAVRGGAA</sequence>
<evidence type="ECO:0000313" key="6">
    <source>
        <dbReference type="Proteomes" id="UP000241647"/>
    </source>
</evidence>
<comment type="similarity">
    <text evidence="1">Belongs to the 'phage' integrase family.</text>
</comment>
<evidence type="ECO:0000313" key="5">
    <source>
        <dbReference type="EMBL" id="PSR63950.1"/>
    </source>
</evidence>
<dbReference type="GO" id="GO:0006310">
    <property type="term" value="P:DNA recombination"/>
    <property type="evidence" value="ECO:0007669"/>
    <property type="project" value="UniProtKB-KW"/>
</dbReference>
<dbReference type="InterPro" id="IPR011010">
    <property type="entry name" value="DNA_brk_join_enz"/>
</dbReference>
<dbReference type="EMBL" id="PYHS01000004">
    <property type="protein sequence ID" value="PSR63950.1"/>
    <property type="molecule type" value="Genomic_DNA"/>
</dbReference>
<dbReference type="SUPFAM" id="SSF56349">
    <property type="entry name" value="DNA breaking-rejoining enzymes"/>
    <property type="match status" value="1"/>
</dbReference>
<evidence type="ECO:0000259" key="4">
    <source>
        <dbReference type="PROSITE" id="PS51898"/>
    </source>
</evidence>
<proteinExistence type="inferred from homology"/>
<dbReference type="InterPro" id="IPR050090">
    <property type="entry name" value="Tyrosine_recombinase_XerCD"/>
</dbReference>
<keyword evidence="2" id="KW-0238">DNA-binding</keyword>
<reference evidence="5 6" key="1">
    <citation type="submission" date="2018-02" db="EMBL/GenBank/DDBJ databases">
        <title>8 Nocardia nova and 1 Nocardia cyriacigeorgica strain used for evolution to TMP-SMX.</title>
        <authorList>
            <person name="Mehta H."/>
            <person name="Weng J."/>
            <person name="Shamoo Y."/>
        </authorList>
    </citation>
    <scope>NUCLEOTIDE SEQUENCE [LARGE SCALE GENOMIC DNA]</scope>
    <source>
        <strain evidence="5 6">ATCC 33727</strain>
    </source>
</reference>
<dbReference type="Proteomes" id="UP000241647">
    <property type="component" value="Unassembled WGS sequence"/>
</dbReference>
<dbReference type="GO" id="GO:0015074">
    <property type="term" value="P:DNA integration"/>
    <property type="evidence" value="ECO:0007669"/>
    <property type="project" value="InterPro"/>
</dbReference>
<name>A0A2T2Z870_9NOCA</name>
<dbReference type="InterPro" id="IPR002104">
    <property type="entry name" value="Integrase_catalytic"/>
</dbReference>
<gene>
    <name evidence="5" type="ORF">C8259_08845</name>
</gene>
<dbReference type="AlphaFoldDB" id="A0A2T2Z870"/>
<evidence type="ECO:0000256" key="2">
    <source>
        <dbReference type="ARBA" id="ARBA00023125"/>
    </source>
</evidence>
<dbReference type="InterPro" id="IPR010998">
    <property type="entry name" value="Integrase_recombinase_N"/>
</dbReference>
<dbReference type="Pfam" id="PF00589">
    <property type="entry name" value="Phage_integrase"/>
    <property type="match status" value="1"/>
</dbReference>
<dbReference type="InterPro" id="IPR013762">
    <property type="entry name" value="Integrase-like_cat_sf"/>
</dbReference>
<dbReference type="Gene3D" id="1.10.443.10">
    <property type="entry name" value="Intergrase catalytic core"/>
    <property type="match status" value="1"/>
</dbReference>
<accession>A0A2T2Z870</accession>
<comment type="caution">
    <text evidence="5">The sequence shown here is derived from an EMBL/GenBank/DDBJ whole genome shotgun (WGS) entry which is preliminary data.</text>
</comment>
<organism evidence="5 6">
    <name type="scientific">Nocardia nova</name>
    <dbReference type="NCBI Taxonomy" id="37330"/>
    <lineage>
        <taxon>Bacteria</taxon>
        <taxon>Bacillati</taxon>
        <taxon>Actinomycetota</taxon>
        <taxon>Actinomycetes</taxon>
        <taxon>Mycobacteriales</taxon>
        <taxon>Nocardiaceae</taxon>
        <taxon>Nocardia</taxon>
    </lineage>
</organism>
<dbReference type="Gene3D" id="1.10.150.130">
    <property type="match status" value="1"/>
</dbReference>
<protein>
    <submittedName>
        <fullName evidence="5">Site-specific integrase</fullName>
    </submittedName>
</protein>
<feature type="domain" description="Tyr recombinase" evidence="4">
    <location>
        <begin position="180"/>
        <end position="377"/>
    </location>
</feature>
<evidence type="ECO:0000256" key="3">
    <source>
        <dbReference type="ARBA" id="ARBA00023172"/>
    </source>
</evidence>
<dbReference type="GO" id="GO:0003677">
    <property type="term" value="F:DNA binding"/>
    <property type="evidence" value="ECO:0007669"/>
    <property type="project" value="UniProtKB-KW"/>
</dbReference>
<keyword evidence="3" id="KW-0233">DNA recombination</keyword>
<dbReference type="PANTHER" id="PTHR30349">
    <property type="entry name" value="PHAGE INTEGRASE-RELATED"/>
    <property type="match status" value="1"/>
</dbReference>
<evidence type="ECO:0000256" key="1">
    <source>
        <dbReference type="ARBA" id="ARBA00008857"/>
    </source>
</evidence>
<dbReference type="PANTHER" id="PTHR30349:SF64">
    <property type="entry name" value="PROPHAGE INTEGRASE INTD-RELATED"/>
    <property type="match status" value="1"/>
</dbReference>
<dbReference type="CDD" id="cd01189">
    <property type="entry name" value="INT_ICEBs1_C_like"/>
    <property type="match status" value="1"/>
</dbReference>